<reference evidence="11" key="1">
    <citation type="submission" date="2021-01" db="EMBL/GenBank/DDBJ databases">
        <authorList>
            <person name="Corre E."/>
            <person name="Pelletier E."/>
            <person name="Niang G."/>
            <person name="Scheremetjew M."/>
            <person name="Finn R."/>
            <person name="Kale V."/>
            <person name="Holt S."/>
            <person name="Cochrane G."/>
            <person name="Meng A."/>
            <person name="Brown T."/>
            <person name="Cohen L."/>
        </authorList>
    </citation>
    <scope>NUCLEOTIDE SEQUENCE</scope>
</reference>
<dbReference type="EMBL" id="HBFQ01026683">
    <property type="protein sequence ID" value="CAD8844463.1"/>
    <property type="molecule type" value="Transcribed_RNA"/>
</dbReference>
<evidence type="ECO:0000256" key="2">
    <source>
        <dbReference type="ARBA" id="ARBA00022527"/>
    </source>
</evidence>
<dbReference type="PANTHER" id="PTHR43671">
    <property type="entry name" value="SERINE/THREONINE-PROTEIN KINASE NEK"/>
    <property type="match status" value="1"/>
</dbReference>
<dbReference type="Pfam" id="PF00069">
    <property type="entry name" value="Pkinase"/>
    <property type="match status" value="1"/>
</dbReference>
<evidence type="ECO:0000256" key="1">
    <source>
        <dbReference type="ARBA" id="ARBA00012513"/>
    </source>
</evidence>
<sequence>MHENGLVHRDVWSENVLLDKKGRVVLVDMGSAEFTKSPPTSSRLNLPYASPQAARNEPHDPSDDAWALGLLITEMVTGTFVMERMGRSDIPLHMSPQGVIEAIRETKAARPTITGALAAQLLSVLADRRPTMREVEAELEQFLDSSLGLSGSNDSTPPPWALNLPGRALAAGFSFPRTDSERGDSVVGGLTPQAVGTDPRFGSLTPPLGPMRRPLGIDASSPKAAMSTCAQRPPYSVRERSSSPQRSCLSPLRGGTPSAAGPPPPVASWWPQLREPSADCRTPQVASTNNLDQRQRIVVAPTSPTARFPRSKSVEHCSVNEDALLPRANVSPRKGRVEVPGLSAQCLTGRHFPRRNTLSGNTADRVGQQHMLRQKELVIPPRVTPSTLCREDAGSLHDARFALVSPSFTPVQTVGLPLSAEAASQIQKVKAIPSPSWTPAATPQCRSPYRAVCDSGVGALPGATSHQFGSSLEVTITRNSARQPQVRCGRGSFVHPHRAAKPVSVTVGSGQAVLGSTLAEPQ</sequence>
<feature type="region of interest" description="Disordered" evidence="9">
    <location>
        <begin position="276"/>
        <end position="295"/>
    </location>
</feature>
<protein>
    <recommendedName>
        <fullName evidence="1">non-specific serine/threonine protein kinase</fullName>
        <ecNumber evidence="1">2.7.11.1</ecNumber>
    </recommendedName>
</protein>
<evidence type="ECO:0000256" key="4">
    <source>
        <dbReference type="ARBA" id="ARBA00022741"/>
    </source>
</evidence>
<dbReference type="InterPro" id="IPR011009">
    <property type="entry name" value="Kinase-like_dom_sf"/>
</dbReference>
<feature type="region of interest" description="Disordered" evidence="9">
    <location>
        <begin position="179"/>
        <end position="271"/>
    </location>
</feature>
<dbReference type="AlphaFoldDB" id="A0A7S1A7L9"/>
<evidence type="ECO:0000256" key="7">
    <source>
        <dbReference type="ARBA" id="ARBA00047899"/>
    </source>
</evidence>
<keyword evidence="3" id="KW-0808">Transferase</keyword>
<evidence type="ECO:0000256" key="5">
    <source>
        <dbReference type="ARBA" id="ARBA00022777"/>
    </source>
</evidence>
<dbReference type="GO" id="GO:0005524">
    <property type="term" value="F:ATP binding"/>
    <property type="evidence" value="ECO:0007669"/>
    <property type="project" value="UniProtKB-KW"/>
</dbReference>
<feature type="domain" description="Protein kinase" evidence="10">
    <location>
        <begin position="1"/>
        <end position="143"/>
    </location>
</feature>
<keyword evidence="5" id="KW-0418">Kinase</keyword>
<dbReference type="SUPFAM" id="SSF56112">
    <property type="entry name" value="Protein kinase-like (PK-like)"/>
    <property type="match status" value="1"/>
</dbReference>
<dbReference type="InterPro" id="IPR000719">
    <property type="entry name" value="Prot_kinase_dom"/>
</dbReference>
<dbReference type="GO" id="GO:0004674">
    <property type="term" value="F:protein serine/threonine kinase activity"/>
    <property type="evidence" value="ECO:0007669"/>
    <property type="project" value="UniProtKB-KW"/>
</dbReference>
<evidence type="ECO:0000256" key="8">
    <source>
        <dbReference type="ARBA" id="ARBA00048679"/>
    </source>
</evidence>
<keyword evidence="2" id="KW-0723">Serine/threonine-protein kinase</keyword>
<comment type="catalytic activity">
    <reaction evidence="7">
        <text>L-threonyl-[protein] + ATP = O-phospho-L-threonyl-[protein] + ADP + H(+)</text>
        <dbReference type="Rhea" id="RHEA:46608"/>
        <dbReference type="Rhea" id="RHEA-COMP:11060"/>
        <dbReference type="Rhea" id="RHEA-COMP:11605"/>
        <dbReference type="ChEBI" id="CHEBI:15378"/>
        <dbReference type="ChEBI" id="CHEBI:30013"/>
        <dbReference type="ChEBI" id="CHEBI:30616"/>
        <dbReference type="ChEBI" id="CHEBI:61977"/>
        <dbReference type="ChEBI" id="CHEBI:456216"/>
        <dbReference type="EC" id="2.7.11.1"/>
    </reaction>
</comment>
<dbReference type="Gene3D" id="1.10.510.10">
    <property type="entry name" value="Transferase(Phosphotransferase) domain 1"/>
    <property type="match status" value="1"/>
</dbReference>
<evidence type="ECO:0000259" key="10">
    <source>
        <dbReference type="PROSITE" id="PS50011"/>
    </source>
</evidence>
<dbReference type="InterPro" id="IPR050660">
    <property type="entry name" value="NEK_Ser/Thr_kinase"/>
</dbReference>
<gene>
    <name evidence="11" type="ORF">NSCI0253_LOCUS18813</name>
</gene>
<keyword evidence="6" id="KW-0067">ATP-binding</keyword>
<dbReference type="PANTHER" id="PTHR43671:SF98">
    <property type="entry name" value="SERINE_THREONINE-PROTEIN KINASE NEK11"/>
    <property type="match status" value="1"/>
</dbReference>
<dbReference type="EC" id="2.7.11.1" evidence="1"/>
<evidence type="ECO:0000256" key="9">
    <source>
        <dbReference type="SAM" id="MobiDB-lite"/>
    </source>
</evidence>
<accession>A0A7S1A7L9</accession>
<feature type="region of interest" description="Disordered" evidence="9">
    <location>
        <begin position="35"/>
        <end position="61"/>
    </location>
</feature>
<keyword evidence="4" id="KW-0547">Nucleotide-binding</keyword>
<name>A0A7S1A7L9_NOCSC</name>
<dbReference type="PROSITE" id="PS50011">
    <property type="entry name" value="PROTEIN_KINASE_DOM"/>
    <property type="match status" value="1"/>
</dbReference>
<proteinExistence type="predicted"/>
<evidence type="ECO:0000256" key="6">
    <source>
        <dbReference type="ARBA" id="ARBA00022840"/>
    </source>
</evidence>
<evidence type="ECO:0000256" key="3">
    <source>
        <dbReference type="ARBA" id="ARBA00022679"/>
    </source>
</evidence>
<organism evidence="11">
    <name type="scientific">Noctiluca scintillans</name>
    <name type="common">Sea sparkle</name>
    <name type="synonym">Red tide dinoflagellate</name>
    <dbReference type="NCBI Taxonomy" id="2966"/>
    <lineage>
        <taxon>Eukaryota</taxon>
        <taxon>Sar</taxon>
        <taxon>Alveolata</taxon>
        <taxon>Dinophyceae</taxon>
        <taxon>Noctilucales</taxon>
        <taxon>Noctilucaceae</taxon>
        <taxon>Noctiluca</taxon>
    </lineage>
</organism>
<evidence type="ECO:0000313" key="11">
    <source>
        <dbReference type="EMBL" id="CAD8844463.1"/>
    </source>
</evidence>
<comment type="catalytic activity">
    <reaction evidence="8">
        <text>L-seryl-[protein] + ATP = O-phospho-L-seryl-[protein] + ADP + H(+)</text>
        <dbReference type="Rhea" id="RHEA:17989"/>
        <dbReference type="Rhea" id="RHEA-COMP:9863"/>
        <dbReference type="Rhea" id="RHEA-COMP:11604"/>
        <dbReference type="ChEBI" id="CHEBI:15378"/>
        <dbReference type="ChEBI" id="CHEBI:29999"/>
        <dbReference type="ChEBI" id="CHEBI:30616"/>
        <dbReference type="ChEBI" id="CHEBI:83421"/>
        <dbReference type="ChEBI" id="CHEBI:456216"/>
        <dbReference type="EC" id="2.7.11.1"/>
    </reaction>
</comment>